<dbReference type="PANTHER" id="PTHR24348:SF22">
    <property type="entry name" value="NON-SPECIFIC SERINE_THREONINE PROTEIN KINASE"/>
    <property type="match status" value="1"/>
</dbReference>
<dbReference type="Gene3D" id="1.10.510.10">
    <property type="entry name" value="Transferase(Phosphotransferase) domain 1"/>
    <property type="match status" value="1"/>
</dbReference>
<dbReference type="SMART" id="SM00220">
    <property type="entry name" value="S_TKc"/>
    <property type="match status" value="1"/>
</dbReference>
<dbReference type="SUPFAM" id="SSF56112">
    <property type="entry name" value="Protein kinase-like (PK-like)"/>
    <property type="match status" value="1"/>
</dbReference>
<dbReference type="PANTHER" id="PTHR24348">
    <property type="entry name" value="SERINE/THREONINE-PROTEIN KINASE UNC-51-RELATED"/>
    <property type="match status" value="1"/>
</dbReference>
<keyword evidence="8" id="KW-1185">Reference proteome</keyword>
<protein>
    <submittedName>
        <fullName evidence="7">Serine/threonine protein kinase</fullName>
    </submittedName>
</protein>
<keyword evidence="4" id="KW-0067">ATP-binding</keyword>
<dbReference type="GO" id="GO:0004674">
    <property type="term" value="F:protein serine/threonine kinase activity"/>
    <property type="evidence" value="ECO:0007669"/>
    <property type="project" value="UniProtKB-KW"/>
</dbReference>
<gene>
    <name evidence="7" type="ORF">NDI37_04375</name>
</gene>
<comment type="caution">
    <text evidence="7">The sequence shown here is derived from an EMBL/GenBank/DDBJ whole genome shotgun (WGS) entry which is preliminary data.</text>
</comment>
<evidence type="ECO:0000256" key="3">
    <source>
        <dbReference type="ARBA" id="ARBA00022777"/>
    </source>
</evidence>
<evidence type="ECO:0000256" key="4">
    <source>
        <dbReference type="ARBA" id="ARBA00022840"/>
    </source>
</evidence>
<dbReference type="RefSeq" id="WP_190422542.1">
    <property type="nucleotide sequence ID" value="NZ_JAMPKK010000006.1"/>
</dbReference>
<dbReference type="EMBL" id="JAMPKK010000006">
    <property type="protein sequence ID" value="MEP0863702.1"/>
    <property type="molecule type" value="Genomic_DNA"/>
</dbReference>
<dbReference type="Pfam" id="PF00069">
    <property type="entry name" value="Pkinase"/>
    <property type="match status" value="1"/>
</dbReference>
<keyword evidence="2" id="KW-0547">Nucleotide-binding</keyword>
<dbReference type="InterPro" id="IPR000719">
    <property type="entry name" value="Prot_kinase_dom"/>
</dbReference>
<dbReference type="CDD" id="cd14014">
    <property type="entry name" value="STKc_PknB_like"/>
    <property type="match status" value="1"/>
</dbReference>
<evidence type="ECO:0000313" key="8">
    <source>
        <dbReference type="Proteomes" id="UP001442494"/>
    </source>
</evidence>
<name>A0ABV0JJT8_9CYAN</name>
<evidence type="ECO:0000256" key="1">
    <source>
        <dbReference type="ARBA" id="ARBA00022679"/>
    </source>
</evidence>
<keyword evidence="3 7" id="KW-0418">Kinase</keyword>
<dbReference type="InterPro" id="IPR045269">
    <property type="entry name" value="Atg1-like"/>
</dbReference>
<dbReference type="PROSITE" id="PS50011">
    <property type="entry name" value="PROTEIN_KINASE_DOM"/>
    <property type="match status" value="1"/>
</dbReference>
<evidence type="ECO:0000313" key="7">
    <source>
        <dbReference type="EMBL" id="MEP0863702.1"/>
    </source>
</evidence>
<accession>A0ABV0JJT8</accession>
<feature type="domain" description="Protein kinase" evidence="6">
    <location>
        <begin position="14"/>
        <end position="270"/>
    </location>
</feature>
<proteinExistence type="predicted"/>
<organism evidence="7 8">
    <name type="scientific">Funiculus sociatus GB2-A5</name>
    <dbReference type="NCBI Taxonomy" id="2933946"/>
    <lineage>
        <taxon>Bacteria</taxon>
        <taxon>Bacillati</taxon>
        <taxon>Cyanobacteriota</taxon>
        <taxon>Cyanophyceae</taxon>
        <taxon>Coleofasciculales</taxon>
        <taxon>Coleofasciculaceae</taxon>
        <taxon>Funiculus</taxon>
    </lineage>
</organism>
<keyword evidence="1" id="KW-0808">Transferase</keyword>
<sequence length="479" mass="52388">MKLTAGAVLKNGKYILGTPLDQGIFGITYRATHVKSGQTVVIKTLNESLWTHPNFERFRQQFESSARRLAKVKHPHLVRVLDLFQESRQSFIVMEYIEGQTLAEITDIKPLPEEKAIDYIRQIGNALSLVHKAGLLHRDIKPQNIIRRQDTDDVVLVISIAGELTPGMIQTHASLVSPGYAAIEQYFPKKKRTPATDIYALAATLYCLLTGEPPIPASLREKIPLPDLRQLQPNLGEKAIAALGSGLEMKAESRPQTVENWLALLPSSSIPEIPPIAVLPQPPVPSPQSPVPSPQPPAPQKQKQEQDITKGVNWNLSPKLAGKSRPYKTQVSTAPKKLKTPVKTKRPIAPVKLKISLPNFKPQEAIHRLSTKLSKVKITPALPNLKPPKLTPPKTLMMTAAIATCAGAGFGLAIRYHAAISPGSSILHTEQSFPPRNDWPISDIPEPTPQNSLLSPPSAIVIPVAPAPVTLPSELQPQL</sequence>
<evidence type="ECO:0000256" key="2">
    <source>
        <dbReference type="ARBA" id="ARBA00022741"/>
    </source>
</evidence>
<evidence type="ECO:0000259" key="6">
    <source>
        <dbReference type="PROSITE" id="PS50011"/>
    </source>
</evidence>
<feature type="compositionally biased region" description="Pro residues" evidence="5">
    <location>
        <begin position="280"/>
        <end position="299"/>
    </location>
</feature>
<dbReference type="Proteomes" id="UP001442494">
    <property type="component" value="Unassembled WGS sequence"/>
</dbReference>
<keyword evidence="7" id="KW-0723">Serine/threonine-protein kinase</keyword>
<evidence type="ECO:0000256" key="5">
    <source>
        <dbReference type="SAM" id="MobiDB-lite"/>
    </source>
</evidence>
<reference evidence="7 8" key="1">
    <citation type="submission" date="2022-04" db="EMBL/GenBank/DDBJ databases">
        <title>Positive selection, recombination, and allopatry shape intraspecific diversity of widespread and dominant cyanobacteria.</title>
        <authorList>
            <person name="Wei J."/>
            <person name="Shu W."/>
            <person name="Hu C."/>
        </authorList>
    </citation>
    <scope>NUCLEOTIDE SEQUENCE [LARGE SCALE GENOMIC DNA]</scope>
    <source>
        <strain evidence="7 8">GB2-A5</strain>
    </source>
</reference>
<feature type="region of interest" description="Disordered" evidence="5">
    <location>
        <begin position="276"/>
        <end position="343"/>
    </location>
</feature>
<dbReference type="InterPro" id="IPR011009">
    <property type="entry name" value="Kinase-like_dom_sf"/>
</dbReference>